<evidence type="ECO:0000313" key="1">
    <source>
        <dbReference type="EMBL" id="GAT57559.1"/>
    </source>
</evidence>
<sequence>MSVSFRPACSLGGRRSGIGRTTLLPRLRLDSRTHPRRMLVRRTKMTTHFWPGAVAAASYSRDLRPPSIAVPDDTVRRSLVSQPALSYMHDVIRKHSEGVVETAGLDLRVRLDFRTGCQWRRRSSQLDNLRAVFGGQRRRIVGDEGLSGTPCSFGTHATVMHQLYSRDRSRPYTLPPTPFGPPASSLRGIQALAERYFFGCIKVCTR</sequence>
<accession>A0ABQ0M2M0</accession>
<gene>
    <name evidence="1" type="ORF">MCHLO_14076</name>
</gene>
<dbReference type="EMBL" id="DF849486">
    <property type="protein sequence ID" value="GAT57559.1"/>
    <property type="molecule type" value="Genomic_DNA"/>
</dbReference>
<dbReference type="Proteomes" id="UP000815677">
    <property type="component" value="Unassembled WGS sequence"/>
</dbReference>
<reference evidence="1" key="1">
    <citation type="submission" date="2014-09" db="EMBL/GenBank/DDBJ databases">
        <title>Genome sequence of the luminous mushroom Mycena chlorophos for searching fungal bioluminescence genes.</title>
        <authorList>
            <person name="Tanaka Y."/>
            <person name="Kasuga D."/>
            <person name="Oba Y."/>
            <person name="Hase S."/>
            <person name="Sato K."/>
            <person name="Oba Y."/>
            <person name="Sakakibara Y."/>
        </authorList>
    </citation>
    <scope>NUCLEOTIDE SEQUENCE</scope>
</reference>
<proteinExistence type="predicted"/>
<evidence type="ECO:0000313" key="2">
    <source>
        <dbReference type="Proteomes" id="UP000815677"/>
    </source>
</evidence>
<keyword evidence="2" id="KW-1185">Reference proteome</keyword>
<organism evidence="1 2">
    <name type="scientific">Mycena chlorophos</name>
    <name type="common">Agaric fungus</name>
    <name type="synonym">Agaricus chlorophos</name>
    <dbReference type="NCBI Taxonomy" id="658473"/>
    <lineage>
        <taxon>Eukaryota</taxon>
        <taxon>Fungi</taxon>
        <taxon>Dikarya</taxon>
        <taxon>Basidiomycota</taxon>
        <taxon>Agaricomycotina</taxon>
        <taxon>Agaricomycetes</taxon>
        <taxon>Agaricomycetidae</taxon>
        <taxon>Agaricales</taxon>
        <taxon>Marasmiineae</taxon>
        <taxon>Mycenaceae</taxon>
        <taxon>Mycena</taxon>
    </lineage>
</organism>
<name>A0ABQ0M2M0_MYCCL</name>
<protein>
    <submittedName>
        <fullName evidence="1">Uncharacterized protein</fullName>
    </submittedName>
</protein>